<protein>
    <submittedName>
        <fullName evidence="2">Uncharacterized protein</fullName>
    </submittedName>
</protein>
<evidence type="ECO:0000313" key="3">
    <source>
        <dbReference type="Proteomes" id="UP000321299"/>
    </source>
</evidence>
<dbReference type="EMBL" id="CP042615">
    <property type="protein sequence ID" value="QED75092.1"/>
    <property type="molecule type" value="Genomic_DNA"/>
</dbReference>
<organism evidence="2 3">
    <name type="scientific">Escherichia coli</name>
    <dbReference type="NCBI Taxonomy" id="562"/>
    <lineage>
        <taxon>Bacteria</taxon>
        <taxon>Pseudomonadati</taxon>
        <taxon>Pseudomonadota</taxon>
        <taxon>Gammaproteobacteria</taxon>
        <taxon>Enterobacterales</taxon>
        <taxon>Enterobacteriaceae</taxon>
        <taxon>Escherichia</taxon>
    </lineage>
</organism>
<feature type="region of interest" description="Disordered" evidence="1">
    <location>
        <begin position="49"/>
        <end position="75"/>
    </location>
</feature>
<name>A0A5B9APF6_ECOLX</name>
<evidence type="ECO:0000256" key="1">
    <source>
        <dbReference type="SAM" id="MobiDB-lite"/>
    </source>
</evidence>
<accession>A0A5B9APF6</accession>
<dbReference type="Proteomes" id="UP000321299">
    <property type="component" value="Chromosome"/>
</dbReference>
<evidence type="ECO:0000313" key="2">
    <source>
        <dbReference type="EMBL" id="QED75092.1"/>
    </source>
</evidence>
<reference evidence="2 3" key="2">
    <citation type="submission" date="2019-08" db="EMBL/GenBank/DDBJ databases">
        <authorList>
            <person name="Chen F.-J."/>
            <person name="Wu H.-C."/>
            <person name="Liao Y.-C."/>
            <person name="Kuo S.-C."/>
        </authorList>
    </citation>
    <scope>NUCLEOTIDE SEQUENCE [LARGE SCALE GENOMIC DNA]</scope>
    <source>
        <strain evidence="2 3">NCYU-26-73</strain>
    </source>
</reference>
<dbReference type="AlphaFoldDB" id="A0A5B9APF6"/>
<gene>
    <name evidence="2" type="ORF">FTV93_18505</name>
</gene>
<sequence length="75" mass="8298">MDIHTLNGLAGKRRARRTYVKYQPLAVGRPGIGIGEQVITGEQRLSVSWRGPDTKRVPPSYFTRTSLSDNSLSPS</sequence>
<reference evidence="2 3" key="1">
    <citation type="submission" date="2019-08" db="EMBL/GenBank/DDBJ databases">
        <title>Plasmid- and chromosome-located mcr-3 in mcr-1-positive Escherichia coli from diseased swine, Taiwan.</title>
        <authorList>
            <person name="Hsu C.-Y."/>
            <person name="Huang W.-C."/>
            <person name="Lauderdale T.-L."/>
        </authorList>
    </citation>
    <scope>NUCLEOTIDE SEQUENCE [LARGE SCALE GENOMIC DNA]</scope>
    <source>
        <strain evidence="2 3">NCYU-26-73</strain>
    </source>
</reference>
<proteinExistence type="predicted"/>
<feature type="compositionally biased region" description="Polar residues" evidence="1">
    <location>
        <begin position="62"/>
        <end position="75"/>
    </location>
</feature>